<organism evidence="1 2">
    <name type="scientific">Mycobacterium branderi</name>
    <dbReference type="NCBI Taxonomy" id="43348"/>
    <lineage>
        <taxon>Bacteria</taxon>
        <taxon>Bacillati</taxon>
        <taxon>Actinomycetota</taxon>
        <taxon>Actinomycetes</taxon>
        <taxon>Mycobacteriales</taxon>
        <taxon>Mycobacteriaceae</taxon>
        <taxon>Mycobacterium</taxon>
    </lineage>
</organism>
<dbReference type="Gene3D" id="2.30.110.10">
    <property type="entry name" value="Electron Transport, Fmn-binding Protein, Chain A"/>
    <property type="match status" value="1"/>
</dbReference>
<keyword evidence="2" id="KW-1185">Reference proteome</keyword>
<dbReference type="NCBIfam" id="TIGR00026">
    <property type="entry name" value="hi_GC_TIGR00026"/>
    <property type="match status" value="1"/>
</dbReference>
<reference evidence="1 2" key="1">
    <citation type="journal article" date="2019" name="Emerg. Microbes Infect.">
        <title>Comprehensive subspecies identification of 175 nontuberculous mycobacteria species based on 7547 genomic profiles.</title>
        <authorList>
            <person name="Matsumoto Y."/>
            <person name="Kinjo T."/>
            <person name="Motooka D."/>
            <person name="Nabeya D."/>
            <person name="Jung N."/>
            <person name="Uechi K."/>
            <person name="Horii T."/>
            <person name="Iida T."/>
            <person name="Fujita J."/>
            <person name="Nakamura S."/>
        </authorList>
    </citation>
    <scope>NUCLEOTIDE SEQUENCE [LARGE SCALE GENOMIC DNA]</scope>
    <source>
        <strain evidence="1 2">JCM 12687</strain>
    </source>
</reference>
<gene>
    <name evidence="1" type="ORF">MBRA_28700</name>
</gene>
<protein>
    <recommendedName>
        <fullName evidence="3">Nitroreductase</fullName>
    </recommendedName>
</protein>
<proteinExistence type="predicted"/>
<dbReference type="EMBL" id="AP022606">
    <property type="protein sequence ID" value="BBZ12675.1"/>
    <property type="molecule type" value="Genomic_DNA"/>
</dbReference>
<evidence type="ECO:0000313" key="2">
    <source>
        <dbReference type="Proteomes" id="UP000467379"/>
    </source>
</evidence>
<dbReference type="InterPro" id="IPR004378">
    <property type="entry name" value="F420H2_quin_Rdtase"/>
</dbReference>
<dbReference type="InterPro" id="IPR012349">
    <property type="entry name" value="Split_barrel_FMN-bd"/>
</dbReference>
<sequence length="202" mass="22461">MTDSQYSRQEVAKPQVVPQYRLMDSNQVREAAAAQIAKHRRLLRTGRSGRVLSALMLPLLRWSPPAGFGVLTTTGCKSGKPRSKCVRVIRRGERAYLVALRPPHVAVTAPDAVHAWVRNIRANPTVRLRIPDGTFDGVAHEITDADLATARAAICDTVNPVDYAECTLHLRGLPTHTKIQELHRYWFDTGIPIVIELKETTA</sequence>
<accession>A0ABN6B501</accession>
<dbReference type="Pfam" id="PF04075">
    <property type="entry name" value="F420H2_quin_red"/>
    <property type="match status" value="1"/>
</dbReference>
<dbReference type="Proteomes" id="UP000467379">
    <property type="component" value="Chromosome"/>
</dbReference>
<evidence type="ECO:0000313" key="1">
    <source>
        <dbReference type="EMBL" id="BBZ12675.1"/>
    </source>
</evidence>
<evidence type="ECO:0008006" key="3">
    <source>
        <dbReference type="Google" id="ProtNLM"/>
    </source>
</evidence>
<name>A0ABN6B501_9MYCO</name>